<dbReference type="Pfam" id="PF12621">
    <property type="entry name" value="PHM7_ext"/>
    <property type="match status" value="1"/>
</dbReference>
<dbReference type="InterPro" id="IPR045122">
    <property type="entry name" value="Csc1-like"/>
</dbReference>
<dbReference type="Proteomes" id="UP000242146">
    <property type="component" value="Unassembled WGS sequence"/>
</dbReference>
<comment type="similarity">
    <text evidence="2">Belongs to the CSC1 (TC 1.A.17) family.</text>
</comment>
<evidence type="ECO:0000256" key="3">
    <source>
        <dbReference type="ARBA" id="ARBA00022448"/>
    </source>
</evidence>
<feature type="transmembrane region" description="Helical" evidence="7">
    <location>
        <begin position="300"/>
        <end position="324"/>
    </location>
</feature>
<dbReference type="InterPro" id="IPR022257">
    <property type="entry name" value="PHM7_ext"/>
</dbReference>
<dbReference type="Pfam" id="PF14703">
    <property type="entry name" value="PHM7_cyt"/>
    <property type="match status" value="1"/>
</dbReference>
<reference evidence="12 13" key="1">
    <citation type="submission" date="2016-07" db="EMBL/GenBank/DDBJ databases">
        <title>Pervasive Adenine N6-methylation of Active Genes in Fungi.</title>
        <authorList>
            <consortium name="DOE Joint Genome Institute"/>
            <person name="Mondo S.J."/>
            <person name="Dannebaum R.O."/>
            <person name="Kuo R.C."/>
            <person name="Labutti K."/>
            <person name="Haridas S."/>
            <person name="Kuo A."/>
            <person name="Salamov A."/>
            <person name="Ahrendt S.R."/>
            <person name="Lipzen A."/>
            <person name="Sullivan W."/>
            <person name="Andreopoulos W.B."/>
            <person name="Clum A."/>
            <person name="Lindquist E."/>
            <person name="Daum C."/>
            <person name="Ramamoorthy G.K."/>
            <person name="Gryganskyi A."/>
            <person name="Culley D."/>
            <person name="Magnuson J.K."/>
            <person name="James T.Y."/>
            <person name="O'Malley M.A."/>
            <person name="Stajich J.E."/>
            <person name="Spatafora J.W."/>
            <person name="Visel A."/>
            <person name="Grigoriev I.V."/>
        </authorList>
    </citation>
    <scope>NUCLEOTIDE SEQUENCE [LARGE SCALE GENOMIC DNA]</scope>
    <source>
        <strain evidence="12 13">NRRL 3301</strain>
    </source>
</reference>
<dbReference type="AlphaFoldDB" id="A0A1X2GE73"/>
<comment type="caution">
    <text evidence="12">The sequence shown here is derived from an EMBL/GenBank/DDBJ whole genome shotgun (WGS) entry which is preliminary data.</text>
</comment>
<dbReference type="InterPro" id="IPR032880">
    <property type="entry name" value="CSC1/OSCA1-like_N"/>
</dbReference>
<feature type="domain" description="CSC1/OSCA1-like 7TM region" evidence="8">
    <location>
        <begin position="298"/>
        <end position="569"/>
    </location>
</feature>
<evidence type="ECO:0000259" key="10">
    <source>
        <dbReference type="Pfam" id="PF13967"/>
    </source>
</evidence>
<evidence type="ECO:0000313" key="13">
    <source>
        <dbReference type="Proteomes" id="UP000242146"/>
    </source>
</evidence>
<name>A0A1X2GE73_9FUNG</name>
<feature type="domain" description="CSC1/OSCA1-like cytosolic" evidence="11">
    <location>
        <begin position="96"/>
        <end position="287"/>
    </location>
</feature>
<feature type="domain" description="10TM putative phosphate transporter extracellular tail" evidence="9">
    <location>
        <begin position="723"/>
        <end position="788"/>
    </location>
</feature>
<accession>A0A1X2GE73</accession>
<evidence type="ECO:0000259" key="9">
    <source>
        <dbReference type="Pfam" id="PF12621"/>
    </source>
</evidence>
<dbReference type="PANTHER" id="PTHR13018">
    <property type="entry name" value="PROBABLE MEMBRANE PROTEIN DUF221-RELATED"/>
    <property type="match status" value="1"/>
</dbReference>
<sequence length="844" mass="95089">MILRFLRMGLVVFVSFALVGIPVMFPLNIIGQLDSPGLNKLTIGNVQDAKRLWAHLVLSVLFTIGLIYYTFRETRHYLVLRREYLMSEEYKNSVMARTIFIPSIPKDANSVESLKRIFDKFSGGVKYVWLNRDLQDLPDKVDERQQNVNGLEQTITKLILASYKKNIELDQDQNPHRLEGGHQLAIIPQALRPTHRVKPKFMPFGLPCVGRKVDSIDYYNEEIARLNEDINKKQQHLDSYPQLNSAFVEFHYQSAAQMAAQTLVHHIEMQMAPRYINVNPSDIIWENMNIGPYDRLVRRFISILITTVIVIFWAIPVVFVQSISSLNSLAKILPFLSGVQKWPPAIVGIIQGILPAVLLAILIALVPIVFALLSKFEGIPQKSFVDLSVLHKYFFFQFVDVVLVSTIAGGILQTLPQLLKDPTSVIGVLAENLPKASTFFITFVMLQATNGAGSAILQLVPFILSYVMPFFSTTPRDIYSRKTTMAGVTLGTLIPSHTIIFVLGIEYSTIAPLILPFVILFFALNYFVYLYQFMYVYELEYETGGRAFPRAIRHIYIGMFTWQLTMVGLYAVRGSQALGQLIITIILIVLTAFALGLYDKAFKPMFKFLPMDSFDPVEMDIGINKDTEPSLTSSKANLIQAQHIENDQVASDQGQKTLMDQDNKANEGLRLRKATSNPVDESYNDDQLEVDAVRFCQKLRQELIAETDHMQQDDAIENTDTLMRTQQLMDAQAYMHPAAYSMQPAVWLPQDELGITGTEVKQLQEQSVLATSQYATAYRNKKNKGEVQIDEQALIVEHRGIPGSLPVPGSNLTSVQNYVRTVVDNLNFFSAMGGTNVLATGLGV</sequence>
<gene>
    <name evidence="12" type="ORF">DM01DRAFT_1363464</name>
</gene>
<feature type="domain" description="CSC1/OSCA1-like N-terminal transmembrane" evidence="10">
    <location>
        <begin position="1"/>
        <end position="73"/>
    </location>
</feature>
<evidence type="ECO:0000256" key="2">
    <source>
        <dbReference type="ARBA" id="ARBA00007779"/>
    </source>
</evidence>
<keyword evidence="4 7" id="KW-0812">Transmembrane</keyword>
<dbReference type="GO" id="GO:0005886">
    <property type="term" value="C:plasma membrane"/>
    <property type="evidence" value="ECO:0007669"/>
    <property type="project" value="TreeGrafter"/>
</dbReference>
<feature type="transmembrane region" description="Helical" evidence="7">
    <location>
        <begin position="394"/>
        <end position="419"/>
    </location>
</feature>
<evidence type="ECO:0000259" key="11">
    <source>
        <dbReference type="Pfam" id="PF14703"/>
    </source>
</evidence>
<dbReference type="InterPro" id="IPR027815">
    <property type="entry name" value="CSC1/OSCA1-like_cyt"/>
</dbReference>
<feature type="transmembrane region" description="Helical" evidence="7">
    <location>
        <begin position="578"/>
        <end position="598"/>
    </location>
</feature>
<dbReference type="Pfam" id="PF13967">
    <property type="entry name" value="RSN1_TM"/>
    <property type="match status" value="1"/>
</dbReference>
<feature type="transmembrane region" description="Helical" evidence="7">
    <location>
        <begin position="52"/>
        <end position="71"/>
    </location>
</feature>
<organism evidence="12 13">
    <name type="scientific">Hesseltinella vesiculosa</name>
    <dbReference type="NCBI Taxonomy" id="101127"/>
    <lineage>
        <taxon>Eukaryota</taxon>
        <taxon>Fungi</taxon>
        <taxon>Fungi incertae sedis</taxon>
        <taxon>Mucoromycota</taxon>
        <taxon>Mucoromycotina</taxon>
        <taxon>Mucoromycetes</taxon>
        <taxon>Mucorales</taxon>
        <taxon>Cunninghamellaceae</taxon>
        <taxon>Hesseltinella</taxon>
    </lineage>
</organism>
<dbReference type="OrthoDB" id="1076608at2759"/>
<evidence type="ECO:0000256" key="7">
    <source>
        <dbReference type="SAM" id="Phobius"/>
    </source>
</evidence>
<feature type="transmembrane region" description="Helical" evidence="7">
    <location>
        <begin position="344"/>
        <end position="373"/>
    </location>
</feature>
<feature type="transmembrane region" description="Helical" evidence="7">
    <location>
        <begin position="551"/>
        <end position="572"/>
    </location>
</feature>
<keyword evidence="6 7" id="KW-0472">Membrane</keyword>
<keyword evidence="13" id="KW-1185">Reference proteome</keyword>
<feature type="transmembrane region" description="Helical" evidence="7">
    <location>
        <begin position="12"/>
        <end position="32"/>
    </location>
</feature>
<dbReference type="PANTHER" id="PTHR13018:SF139">
    <property type="entry name" value="PHOSPHATE METABOLISM PROTEIN 7"/>
    <property type="match status" value="1"/>
</dbReference>
<dbReference type="InterPro" id="IPR003864">
    <property type="entry name" value="CSC1/OSCA1-like_7TM"/>
</dbReference>
<feature type="transmembrane region" description="Helical" evidence="7">
    <location>
        <begin position="510"/>
        <end position="531"/>
    </location>
</feature>
<evidence type="ECO:0000256" key="6">
    <source>
        <dbReference type="ARBA" id="ARBA00023136"/>
    </source>
</evidence>
<comment type="subcellular location">
    <subcellularLocation>
        <location evidence="1">Membrane</location>
        <topology evidence="1">Multi-pass membrane protein</topology>
    </subcellularLocation>
</comment>
<feature type="transmembrane region" description="Helical" evidence="7">
    <location>
        <begin position="439"/>
        <end position="464"/>
    </location>
</feature>
<evidence type="ECO:0000259" key="8">
    <source>
        <dbReference type="Pfam" id="PF02714"/>
    </source>
</evidence>
<evidence type="ECO:0000313" key="12">
    <source>
        <dbReference type="EMBL" id="ORX51724.1"/>
    </source>
</evidence>
<keyword evidence="5 7" id="KW-1133">Transmembrane helix</keyword>
<feature type="transmembrane region" description="Helical" evidence="7">
    <location>
        <begin position="485"/>
        <end position="504"/>
    </location>
</feature>
<dbReference type="Pfam" id="PF02714">
    <property type="entry name" value="RSN1_7TM"/>
    <property type="match status" value="1"/>
</dbReference>
<evidence type="ECO:0000256" key="4">
    <source>
        <dbReference type="ARBA" id="ARBA00022692"/>
    </source>
</evidence>
<dbReference type="STRING" id="101127.A0A1X2GE73"/>
<evidence type="ECO:0000256" key="5">
    <source>
        <dbReference type="ARBA" id="ARBA00022989"/>
    </source>
</evidence>
<keyword evidence="3" id="KW-0813">Transport</keyword>
<evidence type="ECO:0000256" key="1">
    <source>
        <dbReference type="ARBA" id="ARBA00004141"/>
    </source>
</evidence>
<dbReference type="GO" id="GO:0005227">
    <property type="term" value="F:calcium-activated cation channel activity"/>
    <property type="evidence" value="ECO:0007669"/>
    <property type="project" value="InterPro"/>
</dbReference>
<dbReference type="EMBL" id="MCGT01000020">
    <property type="protein sequence ID" value="ORX51724.1"/>
    <property type="molecule type" value="Genomic_DNA"/>
</dbReference>
<protein>
    <submittedName>
        <fullName evidence="12">DUF221-domain-containing protein</fullName>
    </submittedName>
</protein>
<proteinExistence type="inferred from homology"/>